<gene>
    <name evidence="3" type="ORF">B0H63DRAFT_7998</name>
</gene>
<reference evidence="3" key="1">
    <citation type="journal article" date="2023" name="Mol. Phylogenet. Evol.">
        <title>Genome-scale phylogeny and comparative genomics of the fungal order Sordariales.</title>
        <authorList>
            <person name="Hensen N."/>
            <person name="Bonometti L."/>
            <person name="Westerberg I."/>
            <person name="Brannstrom I.O."/>
            <person name="Guillou S."/>
            <person name="Cros-Aarteil S."/>
            <person name="Calhoun S."/>
            <person name="Haridas S."/>
            <person name="Kuo A."/>
            <person name="Mondo S."/>
            <person name="Pangilinan J."/>
            <person name="Riley R."/>
            <person name="LaButti K."/>
            <person name="Andreopoulos B."/>
            <person name="Lipzen A."/>
            <person name="Chen C."/>
            <person name="Yan M."/>
            <person name="Daum C."/>
            <person name="Ng V."/>
            <person name="Clum A."/>
            <person name="Steindorff A."/>
            <person name="Ohm R.A."/>
            <person name="Martin F."/>
            <person name="Silar P."/>
            <person name="Natvig D.O."/>
            <person name="Lalanne C."/>
            <person name="Gautier V."/>
            <person name="Ament-Velasquez S.L."/>
            <person name="Kruys A."/>
            <person name="Hutchinson M.I."/>
            <person name="Powell A.J."/>
            <person name="Barry K."/>
            <person name="Miller A.N."/>
            <person name="Grigoriev I.V."/>
            <person name="Debuchy R."/>
            <person name="Gladieux P."/>
            <person name="Hiltunen Thoren M."/>
            <person name="Johannesson H."/>
        </authorList>
    </citation>
    <scope>NUCLEOTIDE SEQUENCE</scope>
    <source>
        <strain evidence="3">CBS 232.78</strain>
    </source>
</reference>
<sequence>MGDDLTLINAFPIPQMGACSSAKLVLPGYLKQASKPRANSDSKMGGYANSADLAWNSSSSNVNSRLGGSSSESSQMMTPIQVAVIMSAVGTFVGIIVMVFYCRTLQVRRNKDMKNREREKEEQERHQEEGEVGGGGGDTTGTESIELKECPSTTAMGSTTDHHSSDTKPLATSETMMMTTTSAAPDLEGGRGKAAKPPPIWKYIHWKDPYPNPVEPARPRHGAHGKLASVLSPLCPIQVVF</sequence>
<protein>
    <submittedName>
        <fullName evidence="3">Uncharacterized protein</fullName>
    </submittedName>
</protein>
<proteinExistence type="predicted"/>
<evidence type="ECO:0000313" key="4">
    <source>
        <dbReference type="Proteomes" id="UP001285441"/>
    </source>
</evidence>
<dbReference type="Proteomes" id="UP001285441">
    <property type="component" value="Unassembled WGS sequence"/>
</dbReference>
<evidence type="ECO:0000313" key="3">
    <source>
        <dbReference type="EMBL" id="KAK3393048.1"/>
    </source>
</evidence>
<name>A0AAE0P401_9PEZI</name>
<keyword evidence="2" id="KW-0472">Membrane</keyword>
<organism evidence="3 4">
    <name type="scientific">Podospora didyma</name>
    <dbReference type="NCBI Taxonomy" id="330526"/>
    <lineage>
        <taxon>Eukaryota</taxon>
        <taxon>Fungi</taxon>
        <taxon>Dikarya</taxon>
        <taxon>Ascomycota</taxon>
        <taxon>Pezizomycotina</taxon>
        <taxon>Sordariomycetes</taxon>
        <taxon>Sordariomycetidae</taxon>
        <taxon>Sordariales</taxon>
        <taxon>Podosporaceae</taxon>
        <taxon>Podospora</taxon>
    </lineage>
</organism>
<accession>A0AAE0P401</accession>
<evidence type="ECO:0000256" key="2">
    <source>
        <dbReference type="SAM" id="Phobius"/>
    </source>
</evidence>
<feature type="transmembrane region" description="Helical" evidence="2">
    <location>
        <begin position="80"/>
        <end position="101"/>
    </location>
</feature>
<keyword evidence="2" id="KW-1133">Transmembrane helix</keyword>
<keyword evidence="2" id="KW-0812">Transmembrane</keyword>
<dbReference type="AlphaFoldDB" id="A0AAE0P401"/>
<evidence type="ECO:0000256" key="1">
    <source>
        <dbReference type="SAM" id="MobiDB-lite"/>
    </source>
</evidence>
<feature type="compositionally biased region" description="Basic and acidic residues" evidence="1">
    <location>
        <begin position="112"/>
        <end position="129"/>
    </location>
</feature>
<feature type="region of interest" description="Disordered" evidence="1">
    <location>
        <begin position="112"/>
        <end position="173"/>
    </location>
</feature>
<keyword evidence="4" id="KW-1185">Reference proteome</keyword>
<reference evidence="3" key="2">
    <citation type="submission" date="2023-06" db="EMBL/GenBank/DDBJ databases">
        <authorList>
            <consortium name="Lawrence Berkeley National Laboratory"/>
            <person name="Haridas S."/>
            <person name="Hensen N."/>
            <person name="Bonometti L."/>
            <person name="Westerberg I."/>
            <person name="Brannstrom I.O."/>
            <person name="Guillou S."/>
            <person name="Cros-Aarteil S."/>
            <person name="Calhoun S."/>
            <person name="Kuo A."/>
            <person name="Mondo S."/>
            <person name="Pangilinan J."/>
            <person name="Riley R."/>
            <person name="LaButti K."/>
            <person name="Andreopoulos B."/>
            <person name="Lipzen A."/>
            <person name="Chen C."/>
            <person name="Yanf M."/>
            <person name="Daum C."/>
            <person name="Ng V."/>
            <person name="Clum A."/>
            <person name="Steindorff A."/>
            <person name="Ohm R."/>
            <person name="Martin F."/>
            <person name="Silar P."/>
            <person name="Natvig D."/>
            <person name="Lalanne C."/>
            <person name="Gautier V."/>
            <person name="Ament-velasquez S.L."/>
            <person name="Kruys A."/>
            <person name="Hutchinson M.I."/>
            <person name="Powell A.J."/>
            <person name="Barry K."/>
            <person name="Miller A.N."/>
            <person name="Grigoriev I.V."/>
            <person name="Debuchy R."/>
            <person name="Gladieux P."/>
            <person name="Thoren M.H."/>
            <person name="Johannesson H."/>
        </authorList>
    </citation>
    <scope>NUCLEOTIDE SEQUENCE</scope>
    <source>
        <strain evidence="3">CBS 232.78</strain>
    </source>
</reference>
<dbReference type="EMBL" id="JAULSW010000001">
    <property type="protein sequence ID" value="KAK3393048.1"/>
    <property type="molecule type" value="Genomic_DNA"/>
</dbReference>
<comment type="caution">
    <text evidence="3">The sequence shown here is derived from an EMBL/GenBank/DDBJ whole genome shotgun (WGS) entry which is preliminary data.</text>
</comment>